<dbReference type="InterPro" id="IPR001610">
    <property type="entry name" value="PAC"/>
</dbReference>
<evidence type="ECO:0000259" key="3">
    <source>
        <dbReference type="PROSITE" id="PS50887"/>
    </source>
</evidence>
<dbReference type="PROSITE" id="PS50883">
    <property type="entry name" value="EAL"/>
    <property type="match status" value="1"/>
</dbReference>
<reference evidence="4 5" key="1">
    <citation type="submission" date="2021-11" db="EMBL/GenBank/DDBJ databases">
        <authorList>
            <person name="Liang Q."/>
            <person name="Mou H."/>
            <person name="Liu Z."/>
        </authorList>
    </citation>
    <scope>NUCLEOTIDE SEQUENCE [LARGE SCALE GENOMIC DNA]</scope>
    <source>
        <strain evidence="4 5">CHU3</strain>
    </source>
</reference>
<dbReference type="SUPFAM" id="SSF55073">
    <property type="entry name" value="Nucleotide cyclase"/>
    <property type="match status" value="1"/>
</dbReference>
<dbReference type="SMART" id="SM00052">
    <property type="entry name" value="EAL"/>
    <property type="match status" value="1"/>
</dbReference>
<dbReference type="InterPro" id="IPR000014">
    <property type="entry name" value="PAS"/>
</dbReference>
<dbReference type="SUPFAM" id="SSF141868">
    <property type="entry name" value="EAL domain-like"/>
    <property type="match status" value="1"/>
</dbReference>
<accession>A0ABT2YDU1</accession>
<evidence type="ECO:0000313" key="4">
    <source>
        <dbReference type="EMBL" id="MCV2368225.1"/>
    </source>
</evidence>
<comment type="caution">
    <text evidence="4">The sequence shown here is derived from an EMBL/GenBank/DDBJ whole genome shotgun (WGS) entry which is preliminary data.</text>
</comment>
<proteinExistence type="predicted"/>
<feature type="domain" description="EAL" evidence="2">
    <location>
        <begin position="452"/>
        <end position="710"/>
    </location>
</feature>
<dbReference type="Pfam" id="PF00563">
    <property type="entry name" value="EAL"/>
    <property type="match status" value="1"/>
</dbReference>
<dbReference type="Gene3D" id="3.20.20.450">
    <property type="entry name" value="EAL domain"/>
    <property type="match status" value="1"/>
</dbReference>
<dbReference type="InterPro" id="IPR052155">
    <property type="entry name" value="Biofilm_reg_signaling"/>
</dbReference>
<feature type="domain" description="PAC" evidence="1">
    <location>
        <begin position="221"/>
        <end position="274"/>
    </location>
</feature>
<dbReference type="InterPro" id="IPR013655">
    <property type="entry name" value="PAS_fold_3"/>
</dbReference>
<dbReference type="InterPro" id="IPR001633">
    <property type="entry name" value="EAL_dom"/>
</dbReference>
<dbReference type="CDD" id="cd01949">
    <property type="entry name" value="GGDEF"/>
    <property type="match status" value="1"/>
</dbReference>
<evidence type="ECO:0000259" key="1">
    <source>
        <dbReference type="PROSITE" id="PS50113"/>
    </source>
</evidence>
<dbReference type="CDD" id="cd00130">
    <property type="entry name" value="PAS"/>
    <property type="match status" value="2"/>
</dbReference>
<name>A0ABT2YDU1_9BURK</name>
<sequence length="711" mass="79181">MKQAINTGADDWLNQLDCSALDLLDALPSLVWILDTQLRPRFASAALLRYAGCTRAELRSLGGQALVHPHDWSGFEQACRQHLFAEDPRPFTRDYRLRAADGSYRWHLLQADLAPVGRVGSERMLLGTNSDIDERKRIEARLQDTDDLWKLALESNGDGVWDWYVQSGVELYSARYLQIYGYTETDVRPTPAEFDARTHPDDLAKMQADREAHFSGRVSSYSNEHRVRCKDGSWKWIHSRGMVISRDEQGQPLRMVGTHTDISHRKAAEALIWQQAHFDPLTGLPNRRSLRERLEQQLLEAQQRGGGLAVLFIDLDHFKEVNDTLGHDMGDTLLIEAGARISTCLRPGDTVARMGGDEFTVLLNSDGSAAQLEPQAREVARQIIASLASVFQLGNERVFVSASIGVSHYPSDGVQIEALFKHADQALYAAKAAGRNRLGYFTPELQEAAQNRMRLGNDLRDALSLQQFFIEYQAIVDLASGHIHKAEALLRWRHPRQGVIGPTIFIPLAEASGIIIEIGEWVFRQAANQVKQWRARFDQNFQISVNKSPVQFRSEIGNTPASVSWAEAMTGLGLAGEALTIEITEGLLLEADTEVESNLAALHAAGFQVSLDDFGTGFSSLAYLQKYSIDLLKIDQRFVRHLHADAKDFALCSAIITMAHALGMKVVAEGVETIEQRDLLIAAGCDYAQGYLFGRPMPAEAFEALLARPDP</sequence>
<organism evidence="4 5">
    <name type="scientific">Roseateles oligotrophus</name>
    <dbReference type="NCBI Taxonomy" id="1769250"/>
    <lineage>
        <taxon>Bacteria</taxon>
        <taxon>Pseudomonadati</taxon>
        <taxon>Pseudomonadota</taxon>
        <taxon>Betaproteobacteria</taxon>
        <taxon>Burkholderiales</taxon>
        <taxon>Sphaerotilaceae</taxon>
        <taxon>Roseateles</taxon>
    </lineage>
</organism>
<dbReference type="PROSITE" id="PS50113">
    <property type="entry name" value="PAC"/>
    <property type="match status" value="2"/>
</dbReference>
<dbReference type="SMART" id="SM00091">
    <property type="entry name" value="PAS"/>
    <property type="match status" value="2"/>
</dbReference>
<dbReference type="PANTHER" id="PTHR44757:SF2">
    <property type="entry name" value="BIOFILM ARCHITECTURE MAINTENANCE PROTEIN MBAA"/>
    <property type="match status" value="1"/>
</dbReference>
<dbReference type="InterPro" id="IPR043128">
    <property type="entry name" value="Rev_trsase/Diguanyl_cyclase"/>
</dbReference>
<protein>
    <submittedName>
        <fullName evidence="4">EAL domain-containing protein</fullName>
    </submittedName>
</protein>
<dbReference type="PROSITE" id="PS50887">
    <property type="entry name" value="GGDEF"/>
    <property type="match status" value="1"/>
</dbReference>
<keyword evidence="5" id="KW-1185">Reference proteome</keyword>
<dbReference type="Gene3D" id="3.30.70.270">
    <property type="match status" value="1"/>
</dbReference>
<dbReference type="PANTHER" id="PTHR44757">
    <property type="entry name" value="DIGUANYLATE CYCLASE DGCP"/>
    <property type="match status" value="1"/>
</dbReference>
<dbReference type="SUPFAM" id="SSF55785">
    <property type="entry name" value="PYP-like sensor domain (PAS domain)"/>
    <property type="match status" value="2"/>
</dbReference>
<dbReference type="NCBIfam" id="TIGR00254">
    <property type="entry name" value="GGDEF"/>
    <property type="match status" value="1"/>
</dbReference>
<dbReference type="CDD" id="cd01948">
    <property type="entry name" value="EAL"/>
    <property type="match status" value="1"/>
</dbReference>
<dbReference type="SMART" id="SM00086">
    <property type="entry name" value="PAC"/>
    <property type="match status" value="2"/>
</dbReference>
<dbReference type="Pfam" id="PF00990">
    <property type="entry name" value="GGDEF"/>
    <property type="match status" value="1"/>
</dbReference>
<dbReference type="InterPro" id="IPR000700">
    <property type="entry name" value="PAS-assoc_C"/>
</dbReference>
<dbReference type="Pfam" id="PF08447">
    <property type="entry name" value="PAS_3"/>
    <property type="match status" value="2"/>
</dbReference>
<evidence type="ECO:0000313" key="5">
    <source>
        <dbReference type="Proteomes" id="UP001209701"/>
    </source>
</evidence>
<dbReference type="InterPro" id="IPR035919">
    <property type="entry name" value="EAL_sf"/>
</dbReference>
<evidence type="ECO:0000259" key="2">
    <source>
        <dbReference type="PROSITE" id="PS50883"/>
    </source>
</evidence>
<feature type="domain" description="PAC" evidence="1">
    <location>
        <begin position="91"/>
        <end position="144"/>
    </location>
</feature>
<feature type="domain" description="GGDEF" evidence="3">
    <location>
        <begin position="306"/>
        <end position="443"/>
    </location>
</feature>
<dbReference type="RefSeq" id="WP_263570816.1">
    <property type="nucleotide sequence ID" value="NZ_JAJIRN010000003.1"/>
</dbReference>
<dbReference type="Gene3D" id="3.30.450.20">
    <property type="entry name" value="PAS domain"/>
    <property type="match status" value="2"/>
</dbReference>
<gene>
    <name evidence="4" type="ORF">LNV07_08970</name>
</gene>
<dbReference type="InterPro" id="IPR029787">
    <property type="entry name" value="Nucleotide_cyclase"/>
</dbReference>
<dbReference type="SMART" id="SM00267">
    <property type="entry name" value="GGDEF"/>
    <property type="match status" value="1"/>
</dbReference>
<dbReference type="InterPro" id="IPR035965">
    <property type="entry name" value="PAS-like_dom_sf"/>
</dbReference>
<dbReference type="NCBIfam" id="TIGR00229">
    <property type="entry name" value="sensory_box"/>
    <property type="match status" value="2"/>
</dbReference>
<dbReference type="Proteomes" id="UP001209701">
    <property type="component" value="Unassembled WGS sequence"/>
</dbReference>
<dbReference type="EMBL" id="JAJIRN010000003">
    <property type="protein sequence ID" value="MCV2368225.1"/>
    <property type="molecule type" value="Genomic_DNA"/>
</dbReference>
<dbReference type="InterPro" id="IPR000160">
    <property type="entry name" value="GGDEF_dom"/>
</dbReference>